<dbReference type="STRING" id="1028.SAMN05661096_03287"/>
<name>A0A1X7KZC9_9BACT</name>
<evidence type="ECO:0000313" key="2">
    <source>
        <dbReference type="EMBL" id="SMG46543.1"/>
    </source>
</evidence>
<keyword evidence="3" id="KW-1185">Reference proteome</keyword>
<gene>
    <name evidence="2" type="ORF">SAMN05661096_03287</name>
</gene>
<feature type="chain" id="PRO_5010868903" evidence="1">
    <location>
        <begin position="21"/>
        <end position="163"/>
    </location>
</feature>
<evidence type="ECO:0000256" key="1">
    <source>
        <dbReference type="SAM" id="SignalP"/>
    </source>
</evidence>
<dbReference type="EMBL" id="FXAW01000007">
    <property type="protein sequence ID" value="SMG46543.1"/>
    <property type="molecule type" value="Genomic_DNA"/>
</dbReference>
<dbReference type="RefSeq" id="WP_085518421.1">
    <property type="nucleotide sequence ID" value="NZ_FXAW01000007.1"/>
</dbReference>
<dbReference type="AlphaFoldDB" id="A0A1X7KZC9"/>
<reference evidence="3" key="1">
    <citation type="submission" date="2017-04" db="EMBL/GenBank/DDBJ databases">
        <authorList>
            <person name="Varghese N."/>
            <person name="Submissions S."/>
        </authorList>
    </citation>
    <scope>NUCLEOTIDE SEQUENCE [LARGE SCALE GENOMIC DNA]</scope>
    <source>
        <strain evidence="3">DSM 4125</strain>
    </source>
</reference>
<evidence type="ECO:0000313" key="3">
    <source>
        <dbReference type="Proteomes" id="UP000193804"/>
    </source>
</evidence>
<dbReference type="PROSITE" id="PS51257">
    <property type="entry name" value="PROKAR_LIPOPROTEIN"/>
    <property type="match status" value="1"/>
</dbReference>
<accession>A0A1X7KZC9</accession>
<keyword evidence="1" id="KW-0732">Signal</keyword>
<dbReference type="OrthoDB" id="1433169at2"/>
<protein>
    <submittedName>
        <fullName evidence="2">Uncharacterized protein</fullName>
    </submittedName>
</protein>
<feature type="signal peptide" evidence="1">
    <location>
        <begin position="1"/>
        <end position="20"/>
    </location>
</feature>
<proteinExistence type="predicted"/>
<dbReference type="Proteomes" id="UP000193804">
    <property type="component" value="Unassembled WGS sequence"/>
</dbReference>
<organism evidence="2 3">
    <name type="scientific">Marivirga sericea</name>
    <dbReference type="NCBI Taxonomy" id="1028"/>
    <lineage>
        <taxon>Bacteria</taxon>
        <taxon>Pseudomonadati</taxon>
        <taxon>Bacteroidota</taxon>
        <taxon>Cytophagia</taxon>
        <taxon>Cytophagales</taxon>
        <taxon>Marivirgaceae</taxon>
        <taxon>Marivirga</taxon>
    </lineage>
</organism>
<sequence length="163" mass="17869">MKKSLTVSLVVLLCFLISCSETEKKTITSTSVAMIEEYAMEGSNTLTGVWEVDLAGINIDNIESAKVTSIKMEMVEPEKSDILAEIIMQLAASGTNMQRVALLNPVPENSSSIDLSIAEEQENLVDLLKQKEVTFVADVNLKEDPKGTISITTVIEFELEVKQ</sequence>